<evidence type="ECO:0000256" key="1">
    <source>
        <dbReference type="ARBA" id="ARBA00009437"/>
    </source>
</evidence>
<dbReference type="PANTHER" id="PTHR30126">
    <property type="entry name" value="HTH-TYPE TRANSCRIPTIONAL REGULATOR"/>
    <property type="match status" value="1"/>
</dbReference>
<evidence type="ECO:0000259" key="5">
    <source>
        <dbReference type="PROSITE" id="PS50931"/>
    </source>
</evidence>
<keyword evidence="3" id="KW-0238">DNA-binding</keyword>
<dbReference type="SUPFAM" id="SSF53850">
    <property type="entry name" value="Periplasmic binding protein-like II"/>
    <property type="match status" value="1"/>
</dbReference>
<dbReference type="Pfam" id="PF03466">
    <property type="entry name" value="LysR_substrate"/>
    <property type="match status" value="1"/>
</dbReference>
<evidence type="ECO:0000313" key="7">
    <source>
        <dbReference type="Proteomes" id="UP000632377"/>
    </source>
</evidence>
<feature type="domain" description="HTH lysR-type" evidence="5">
    <location>
        <begin position="1"/>
        <end position="58"/>
    </location>
</feature>
<keyword evidence="7" id="KW-1185">Reference proteome</keyword>
<dbReference type="PANTHER" id="PTHR30126:SF64">
    <property type="entry name" value="HTH-TYPE TRANSCRIPTIONAL REGULATOR CITR"/>
    <property type="match status" value="1"/>
</dbReference>
<dbReference type="SUPFAM" id="SSF46785">
    <property type="entry name" value="Winged helix' DNA-binding domain"/>
    <property type="match status" value="1"/>
</dbReference>
<protein>
    <submittedName>
        <fullName evidence="6">LysR family transcriptional regulator</fullName>
    </submittedName>
</protein>
<dbReference type="InterPro" id="IPR036388">
    <property type="entry name" value="WH-like_DNA-bd_sf"/>
</dbReference>
<name>A0ABS1TGY5_9CLOT</name>
<sequence length="294" mass="33994">MLDVRLITFITVARIKSFTKAAEILNLTQPAVSQHIKYLEEYYGVGLIKKTGKEIDLTEEGLILYKYAKELEILYRNLETEIRNKSGIHKSYKVGASMTVGGYVLPYILAEYKREHPNTDMLLQVNNTEEIISKLLNRKLDLALVEGNFDRNKFSYKKFKDDEMVLAVSDKHEFAKKDKVSIEEILKGELIIREKGSGTREIFENMLKELGYDINSFNPYMELGSISAIKSLVEENLGYTIISKETIKRELKQGGIKIVPIEGMQIYREFNFIYLKGSNEKFINEFIKFCYMNA</sequence>
<dbReference type="PROSITE" id="PS50931">
    <property type="entry name" value="HTH_LYSR"/>
    <property type="match status" value="1"/>
</dbReference>
<evidence type="ECO:0000256" key="3">
    <source>
        <dbReference type="ARBA" id="ARBA00023125"/>
    </source>
</evidence>
<dbReference type="Proteomes" id="UP000632377">
    <property type="component" value="Unassembled WGS sequence"/>
</dbReference>
<accession>A0ABS1TGY5</accession>
<dbReference type="EMBL" id="JAESWC010000018">
    <property type="protein sequence ID" value="MBL4938352.1"/>
    <property type="molecule type" value="Genomic_DNA"/>
</dbReference>
<dbReference type="Gene3D" id="1.10.10.10">
    <property type="entry name" value="Winged helix-like DNA-binding domain superfamily/Winged helix DNA-binding domain"/>
    <property type="match status" value="1"/>
</dbReference>
<reference evidence="6 7" key="1">
    <citation type="submission" date="2021-01" db="EMBL/GenBank/DDBJ databases">
        <title>Genome public.</title>
        <authorList>
            <person name="Liu C."/>
            <person name="Sun Q."/>
        </authorList>
    </citation>
    <scope>NUCLEOTIDE SEQUENCE [LARGE SCALE GENOMIC DNA]</scope>
    <source>
        <strain evidence="6 7">YIM B02515</strain>
    </source>
</reference>
<evidence type="ECO:0000313" key="6">
    <source>
        <dbReference type="EMBL" id="MBL4938352.1"/>
    </source>
</evidence>
<dbReference type="PRINTS" id="PR00039">
    <property type="entry name" value="HTHLYSR"/>
</dbReference>
<dbReference type="Gene3D" id="3.40.190.10">
    <property type="entry name" value="Periplasmic binding protein-like II"/>
    <property type="match status" value="2"/>
</dbReference>
<dbReference type="InterPro" id="IPR000847">
    <property type="entry name" value="LysR_HTH_N"/>
</dbReference>
<proteinExistence type="inferred from homology"/>
<dbReference type="Pfam" id="PF00126">
    <property type="entry name" value="HTH_1"/>
    <property type="match status" value="1"/>
</dbReference>
<evidence type="ECO:0000256" key="2">
    <source>
        <dbReference type="ARBA" id="ARBA00023015"/>
    </source>
</evidence>
<dbReference type="RefSeq" id="WP_202751074.1">
    <property type="nucleotide sequence ID" value="NZ_JAESWC010000018.1"/>
</dbReference>
<organism evidence="6 7">
    <name type="scientific">Clostridium rhizosphaerae</name>
    <dbReference type="NCBI Taxonomy" id="2803861"/>
    <lineage>
        <taxon>Bacteria</taxon>
        <taxon>Bacillati</taxon>
        <taxon>Bacillota</taxon>
        <taxon>Clostridia</taxon>
        <taxon>Eubacteriales</taxon>
        <taxon>Clostridiaceae</taxon>
        <taxon>Clostridium</taxon>
    </lineage>
</organism>
<dbReference type="CDD" id="cd08420">
    <property type="entry name" value="PBP2_CysL_like"/>
    <property type="match status" value="1"/>
</dbReference>
<dbReference type="InterPro" id="IPR005119">
    <property type="entry name" value="LysR_subst-bd"/>
</dbReference>
<comment type="similarity">
    <text evidence="1">Belongs to the LysR transcriptional regulatory family.</text>
</comment>
<keyword evidence="2" id="KW-0805">Transcription regulation</keyword>
<gene>
    <name evidence="6" type="ORF">JK636_21805</name>
</gene>
<comment type="caution">
    <text evidence="6">The sequence shown here is derived from an EMBL/GenBank/DDBJ whole genome shotgun (WGS) entry which is preliminary data.</text>
</comment>
<evidence type="ECO:0000256" key="4">
    <source>
        <dbReference type="ARBA" id="ARBA00023163"/>
    </source>
</evidence>
<dbReference type="InterPro" id="IPR036390">
    <property type="entry name" value="WH_DNA-bd_sf"/>
</dbReference>
<keyword evidence="4" id="KW-0804">Transcription</keyword>